<name>A0A2S5IYQ1_9MICC</name>
<dbReference type="InterPro" id="IPR036291">
    <property type="entry name" value="NAD(P)-bd_dom_sf"/>
</dbReference>
<evidence type="ECO:0000259" key="7">
    <source>
        <dbReference type="Pfam" id="PF14833"/>
    </source>
</evidence>
<dbReference type="Proteomes" id="UP000239297">
    <property type="component" value="Unassembled WGS sequence"/>
</dbReference>
<dbReference type="PANTHER" id="PTHR43060:SF15">
    <property type="entry name" value="3-HYDROXYISOBUTYRATE DEHYDROGENASE-LIKE 1, MITOCHONDRIAL-RELATED"/>
    <property type="match status" value="1"/>
</dbReference>
<evidence type="ECO:0000256" key="2">
    <source>
        <dbReference type="ARBA" id="ARBA00023002"/>
    </source>
</evidence>
<evidence type="ECO:0000256" key="3">
    <source>
        <dbReference type="ARBA" id="ARBA00023027"/>
    </source>
</evidence>
<comment type="similarity">
    <text evidence="1">Belongs to the HIBADH-related family.</text>
</comment>
<keyword evidence="9" id="KW-1185">Reference proteome</keyword>
<dbReference type="PIRSF" id="PIRSF000103">
    <property type="entry name" value="HIBADH"/>
    <property type="match status" value="1"/>
</dbReference>
<keyword evidence="2" id="KW-0560">Oxidoreductase</keyword>
<dbReference type="InterPro" id="IPR008927">
    <property type="entry name" value="6-PGluconate_DH-like_C_sf"/>
</dbReference>
<evidence type="ECO:0000259" key="6">
    <source>
        <dbReference type="Pfam" id="PF03446"/>
    </source>
</evidence>
<dbReference type="OrthoDB" id="3185659at2"/>
<evidence type="ECO:0000256" key="4">
    <source>
        <dbReference type="PIRSR" id="PIRSR000103-1"/>
    </source>
</evidence>
<evidence type="ECO:0000256" key="5">
    <source>
        <dbReference type="SAM" id="MobiDB-lite"/>
    </source>
</evidence>
<feature type="domain" description="6-phosphogluconate dehydrogenase NADP-binding" evidence="6">
    <location>
        <begin position="9"/>
        <end position="167"/>
    </location>
</feature>
<dbReference type="InterPro" id="IPR006115">
    <property type="entry name" value="6PGDH_NADP-bd"/>
</dbReference>
<dbReference type="Gene3D" id="3.40.50.720">
    <property type="entry name" value="NAD(P)-binding Rossmann-like Domain"/>
    <property type="match status" value="1"/>
</dbReference>
<evidence type="ECO:0000313" key="8">
    <source>
        <dbReference type="EMBL" id="PPB49689.1"/>
    </source>
</evidence>
<dbReference type="SUPFAM" id="SSF48179">
    <property type="entry name" value="6-phosphogluconate dehydrogenase C-terminal domain-like"/>
    <property type="match status" value="1"/>
</dbReference>
<dbReference type="GO" id="GO:0016491">
    <property type="term" value="F:oxidoreductase activity"/>
    <property type="evidence" value="ECO:0007669"/>
    <property type="project" value="UniProtKB-KW"/>
</dbReference>
<sequence length="322" mass="32132">MTFDVEHPTVAVLGLGAMGLPMATRLAGAFTVIGYDPMPTSRERAEKSGITCAAGAADAVVGAGIVLLAVRDATQVEGVLFGEDGIARNLTPGAVVVMTSTVGLDAVASWAQRLDERGVVLVDAPLSGGPVRAGAGDLLIVVGAHPSALALARPVLERLASTLTVVGSRAGDGQAMKTVNQLLCGVHIAAAAEALALADALGLDQQLALAALETGAAASFMLSNRGPRMVQGYDGDPDVLSRLDIFVKDLGIVGKAARTAGLAAPVAAAAEQLFLLGQTQGLGAADDSSVIRVVAPQRRGTAADVAGTASAGGDTDGTQAAR</sequence>
<evidence type="ECO:0000256" key="1">
    <source>
        <dbReference type="ARBA" id="ARBA00009080"/>
    </source>
</evidence>
<dbReference type="GO" id="GO:0016054">
    <property type="term" value="P:organic acid catabolic process"/>
    <property type="evidence" value="ECO:0007669"/>
    <property type="project" value="UniProtKB-ARBA"/>
</dbReference>
<accession>A0A2S5IYQ1</accession>
<evidence type="ECO:0000313" key="9">
    <source>
        <dbReference type="Proteomes" id="UP000239297"/>
    </source>
</evidence>
<dbReference type="RefSeq" id="WP_104121175.1">
    <property type="nucleotide sequence ID" value="NZ_PRKW01000003.1"/>
</dbReference>
<dbReference type="PANTHER" id="PTHR43060">
    <property type="entry name" value="3-HYDROXYISOBUTYRATE DEHYDROGENASE-LIKE 1, MITOCHONDRIAL-RELATED"/>
    <property type="match status" value="1"/>
</dbReference>
<organism evidence="8 9">
    <name type="scientific">Arthrobacter pityocampae</name>
    <dbReference type="NCBI Taxonomy" id="547334"/>
    <lineage>
        <taxon>Bacteria</taxon>
        <taxon>Bacillati</taxon>
        <taxon>Actinomycetota</taxon>
        <taxon>Actinomycetes</taxon>
        <taxon>Micrococcales</taxon>
        <taxon>Micrococcaceae</taxon>
        <taxon>Arthrobacter</taxon>
    </lineage>
</organism>
<feature type="active site" evidence="4">
    <location>
        <position position="177"/>
    </location>
</feature>
<feature type="region of interest" description="Disordered" evidence="5">
    <location>
        <begin position="301"/>
        <end position="322"/>
    </location>
</feature>
<dbReference type="SUPFAM" id="SSF51735">
    <property type="entry name" value="NAD(P)-binding Rossmann-fold domains"/>
    <property type="match status" value="1"/>
</dbReference>
<dbReference type="InterPro" id="IPR015815">
    <property type="entry name" value="HIBADH-related"/>
</dbReference>
<dbReference type="Pfam" id="PF03446">
    <property type="entry name" value="NAD_binding_2"/>
    <property type="match status" value="1"/>
</dbReference>
<keyword evidence="3" id="KW-0520">NAD</keyword>
<dbReference type="PROSITE" id="PS00895">
    <property type="entry name" value="3_HYDROXYISOBUT_DH"/>
    <property type="match status" value="1"/>
</dbReference>
<gene>
    <name evidence="8" type="ORF">C4K88_08445</name>
</gene>
<dbReference type="EMBL" id="PRKW01000003">
    <property type="protein sequence ID" value="PPB49689.1"/>
    <property type="molecule type" value="Genomic_DNA"/>
</dbReference>
<comment type="caution">
    <text evidence="8">The sequence shown here is derived from an EMBL/GenBank/DDBJ whole genome shotgun (WGS) entry which is preliminary data.</text>
</comment>
<dbReference type="Gene3D" id="1.10.1040.10">
    <property type="entry name" value="N-(1-d-carboxylethyl)-l-norvaline Dehydrogenase, domain 2"/>
    <property type="match status" value="1"/>
</dbReference>
<dbReference type="InterPro" id="IPR013328">
    <property type="entry name" value="6PGD_dom2"/>
</dbReference>
<feature type="domain" description="3-hydroxyisobutyrate dehydrogenase-like NAD-binding" evidence="7">
    <location>
        <begin position="171"/>
        <end position="293"/>
    </location>
</feature>
<dbReference type="InterPro" id="IPR029154">
    <property type="entry name" value="HIBADH-like_NADP-bd"/>
</dbReference>
<protein>
    <submittedName>
        <fullName evidence="8">Oxidoreductase</fullName>
    </submittedName>
</protein>
<dbReference type="InterPro" id="IPR002204">
    <property type="entry name" value="3-OH-isobutyrate_DH-rel_CS"/>
</dbReference>
<dbReference type="Pfam" id="PF14833">
    <property type="entry name" value="NAD_binding_11"/>
    <property type="match status" value="1"/>
</dbReference>
<reference evidence="8 9" key="1">
    <citation type="journal article" date="2014" name="Int. J. Syst. Evol. Microbiol.">
        <title>Arthrobacter pityocampae sp. nov., isolated from Thaumetopoea pityocampa (Lep., Thaumetopoeidae).</title>
        <authorList>
            <person name="Ince I.A."/>
            <person name="Demirbag Z."/>
            <person name="Kati H."/>
        </authorList>
    </citation>
    <scope>NUCLEOTIDE SEQUENCE [LARGE SCALE GENOMIC DNA]</scope>
    <source>
        <strain evidence="8 9">Tp2</strain>
    </source>
</reference>
<dbReference type="AlphaFoldDB" id="A0A2S5IYQ1"/>
<proteinExistence type="inferred from homology"/>
<dbReference type="GO" id="GO:0050661">
    <property type="term" value="F:NADP binding"/>
    <property type="evidence" value="ECO:0007669"/>
    <property type="project" value="InterPro"/>
</dbReference>
<dbReference type="GO" id="GO:0051287">
    <property type="term" value="F:NAD binding"/>
    <property type="evidence" value="ECO:0007669"/>
    <property type="project" value="InterPro"/>
</dbReference>